<accession>A0A381NKA1</accession>
<dbReference type="AlphaFoldDB" id="A0A381NKA1"/>
<dbReference type="InterPro" id="IPR021734">
    <property type="entry name" value="DUF3303"/>
</dbReference>
<organism evidence="1">
    <name type="scientific">marine metagenome</name>
    <dbReference type="NCBI Taxonomy" id="408172"/>
    <lineage>
        <taxon>unclassified sequences</taxon>
        <taxon>metagenomes</taxon>
        <taxon>ecological metagenomes</taxon>
    </lineage>
</organism>
<protein>
    <submittedName>
        <fullName evidence="1">Uncharacterized protein</fullName>
    </submittedName>
</protein>
<dbReference type="EMBL" id="UINC01000408">
    <property type="protein sequence ID" value="SUZ54799.1"/>
    <property type="molecule type" value="Genomic_DNA"/>
</dbReference>
<evidence type="ECO:0000313" key="1">
    <source>
        <dbReference type="EMBL" id="SUZ54799.1"/>
    </source>
</evidence>
<gene>
    <name evidence="1" type="ORF">METZ01_LOCUS7653</name>
</gene>
<sequence>MLFHVKAQHDNVTCEGARRAKGEDVAPTVETERWLEGNDKVKVLTALGYISEHRYYAIVESDNYSDVNLLMQGHVFNGSVEILPCLDMMERRKGRGEWGK</sequence>
<dbReference type="Pfam" id="PF11746">
    <property type="entry name" value="DUF3303"/>
    <property type="match status" value="1"/>
</dbReference>
<name>A0A381NKA1_9ZZZZ</name>
<proteinExistence type="predicted"/>
<reference evidence="1" key="1">
    <citation type="submission" date="2018-05" db="EMBL/GenBank/DDBJ databases">
        <authorList>
            <person name="Lanie J.A."/>
            <person name="Ng W.-L."/>
            <person name="Kazmierczak K.M."/>
            <person name="Andrzejewski T.M."/>
            <person name="Davidsen T.M."/>
            <person name="Wayne K.J."/>
            <person name="Tettelin H."/>
            <person name="Glass J.I."/>
            <person name="Rusch D."/>
            <person name="Podicherti R."/>
            <person name="Tsui H.-C.T."/>
            <person name="Winkler M.E."/>
        </authorList>
    </citation>
    <scope>NUCLEOTIDE SEQUENCE</scope>
</reference>